<protein>
    <submittedName>
        <fullName evidence="3">CocE/NonD family hydrolase</fullName>
    </submittedName>
</protein>
<dbReference type="Proteomes" id="UP001500121">
    <property type="component" value="Unassembled WGS sequence"/>
</dbReference>
<organism evidence="3 4">
    <name type="scientific">Amnibacterium soli</name>
    <dbReference type="NCBI Taxonomy" id="1282736"/>
    <lineage>
        <taxon>Bacteria</taxon>
        <taxon>Bacillati</taxon>
        <taxon>Actinomycetota</taxon>
        <taxon>Actinomycetes</taxon>
        <taxon>Micrococcales</taxon>
        <taxon>Microbacteriaceae</taxon>
        <taxon>Amnibacterium</taxon>
    </lineage>
</organism>
<dbReference type="GO" id="GO:0016787">
    <property type="term" value="F:hydrolase activity"/>
    <property type="evidence" value="ECO:0007669"/>
    <property type="project" value="UniProtKB-KW"/>
</dbReference>
<dbReference type="InterPro" id="IPR005674">
    <property type="entry name" value="CocE/Ser_esterase"/>
</dbReference>
<dbReference type="EMBL" id="BAABLP010000003">
    <property type="protein sequence ID" value="GAA4745659.1"/>
    <property type="molecule type" value="Genomic_DNA"/>
</dbReference>
<feature type="domain" description="Xaa-Pro dipeptidyl-peptidase C-terminal" evidence="2">
    <location>
        <begin position="314"/>
        <end position="553"/>
    </location>
</feature>
<dbReference type="SUPFAM" id="SSF49785">
    <property type="entry name" value="Galactose-binding domain-like"/>
    <property type="match status" value="1"/>
</dbReference>
<dbReference type="Pfam" id="PF02129">
    <property type="entry name" value="Peptidase_S15"/>
    <property type="match status" value="1"/>
</dbReference>
<dbReference type="SMART" id="SM00939">
    <property type="entry name" value="PepX_C"/>
    <property type="match status" value="1"/>
</dbReference>
<proteinExistence type="predicted"/>
<sequence length="559" mass="60347">MRRSRALPLARVGRRAAELALGLPAGGTDYAVTRDLRVPMSDGVDLLADLYRPRGSGPGPVVLIRTPYGRTTLGSRLFAIVLARRGFQVLLQSVRGGFGSGGSFRPFTTEHQDGLDTLAWVRRQRWCDGRVATTGASYFGHTQWAVAPYADPPLVSSSLHITAARISDGFYEHGAPGLLNGLTWSDLLARQELPAPLPLIGGFGRRTRVVRALRTRPLRDADVTAAQVPVAFWRDFTGHAEPGDPFWQVADHDGADLGRMPPVNMVTGWWDLFLQAQLHDHERLVAAGVPVWLTVGPWLHGATPEVREMLRTDLEWLEHHLHGGPAPEGAPVRVWLQQADRWLDLEAWPPPAAVVERRWLAPDAALAPSPVGGAAGPSVFVFDPADPTPVDGGPLLAPPGGQVDDRETEAGIDVVVFTGAAEAQDLDLVGPVVARVHVQPERDRADVFVRLCDVDPDGVSRNVVEGIRRLDPLTVPADDVTVGDDGVLAVDVELFPTAYRVAAGHRLRLVIAGGAFPRFAPNPGVEGALGDSPEGVPCRFRVFHDAEHPSHVRLSVLPA</sequence>
<dbReference type="Gene3D" id="2.60.120.260">
    <property type="entry name" value="Galactose-binding domain-like"/>
    <property type="match status" value="1"/>
</dbReference>
<evidence type="ECO:0000256" key="1">
    <source>
        <dbReference type="ARBA" id="ARBA00022801"/>
    </source>
</evidence>
<reference evidence="4" key="1">
    <citation type="journal article" date="2019" name="Int. J. Syst. Evol. Microbiol.">
        <title>The Global Catalogue of Microorganisms (GCM) 10K type strain sequencing project: providing services to taxonomists for standard genome sequencing and annotation.</title>
        <authorList>
            <consortium name="The Broad Institute Genomics Platform"/>
            <consortium name="The Broad Institute Genome Sequencing Center for Infectious Disease"/>
            <person name="Wu L."/>
            <person name="Ma J."/>
        </authorList>
    </citation>
    <scope>NUCLEOTIDE SEQUENCE [LARGE SCALE GENOMIC DNA]</scope>
    <source>
        <strain evidence="4">JCM 19015</strain>
    </source>
</reference>
<dbReference type="SUPFAM" id="SSF53474">
    <property type="entry name" value="alpha/beta-Hydrolases"/>
    <property type="match status" value="1"/>
</dbReference>
<accession>A0ABP8Z3R5</accession>
<dbReference type="InterPro" id="IPR000383">
    <property type="entry name" value="Xaa-Pro-like_dom"/>
</dbReference>
<name>A0ABP8Z3R5_9MICO</name>
<dbReference type="RefSeq" id="WP_345480675.1">
    <property type="nucleotide sequence ID" value="NZ_BAABLP010000003.1"/>
</dbReference>
<gene>
    <name evidence="3" type="ORF">GCM10025783_16900</name>
</gene>
<dbReference type="InterPro" id="IPR029058">
    <property type="entry name" value="AB_hydrolase_fold"/>
</dbReference>
<evidence type="ECO:0000313" key="3">
    <source>
        <dbReference type="EMBL" id="GAA4745659.1"/>
    </source>
</evidence>
<keyword evidence="4" id="KW-1185">Reference proteome</keyword>
<dbReference type="Pfam" id="PF08530">
    <property type="entry name" value="PepX_C"/>
    <property type="match status" value="1"/>
</dbReference>
<dbReference type="Gene3D" id="1.10.3020.10">
    <property type="entry name" value="alpha-amino acid ester hydrolase ( Helical cap domain)"/>
    <property type="match status" value="1"/>
</dbReference>
<dbReference type="InterPro" id="IPR013736">
    <property type="entry name" value="Xaa-Pro_dipept_C"/>
</dbReference>
<evidence type="ECO:0000259" key="2">
    <source>
        <dbReference type="SMART" id="SM00939"/>
    </source>
</evidence>
<keyword evidence="1 3" id="KW-0378">Hydrolase</keyword>
<evidence type="ECO:0000313" key="4">
    <source>
        <dbReference type="Proteomes" id="UP001500121"/>
    </source>
</evidence>
<comment type="caution">
    <text evidence="3">The sequence shown here is derived from an EMBL/GenBank/DDBJ whole genome shotgun (WGS) entry which is preliminary data.</text>
</comment>
<dbReference type="NCBIfam" id="TIGR00976">
    <property type="entry name" value="CocE_NonD"/>
    <property type="match status" value="1"/>
</dbReference>
<dbReference type="InterPro" id="IPR008979">
    <property type="entry name" value="Galactose-bd-like_sf"/>
</dbReference>
<dbReference type="Gene3D" id="3.40.50.1820">
    <property type="entry name" value="alpha/beta hydrolase"/>
    <property type="match status" value="1"/>
</dbReference>